<organism evidence="1 2">
    <name type="scientific">Devosia riboflavina</name>
    <dbReference type="NCBI Taxonomy" id="46914"/>
    <lineage>
        <taxon>Bacteria</taxon>
        <taxon>Pseudomonadati</taxon>
        <taxon>Pseudomonadota</taxon>
        <taxon>Alphaproteobacteria</taxon>
        <taxon>Hyphomicrobiales</taxon>
        <taxon>Devosiaceae</taxon>
        <taxon>Devosia</taxon>
    </lineage>
</organism>
<proteinExistence type="predicted"/>
<dbReference type="AlphaFoldDB" id="A0A087M4Q9"/>
<evidence type="ECO:0000313" key="1">
    <source>
        <dbReference type="EMBL" id="KFL31862.1"/>
    </source>
</evidence>
<dbReference type="Proteomes" id="UP000028981">
    <property type="component" value="Unassembled WGS sequence"/>
</dbReference>
<dbReference type="OrthoDB" id="5525900at2"/>
<reference evidence="1 2" key="1">
    <citation type="submission" date="2014-08" db="EMBL/GenBank/DDBJ databases">
        <authorList>
            <person name="Hassan Y.I."/>
            <person name="Lepp D."/>
            <person name="Zhou T."/>
        </authorList>
    </citation>
    <scope>NUCLEOTIDE SEQUENCE [LARGE SCALE GENOMIC DNA]</scope>
    <source>
        <strain evidence="1 2">IFO13584</strain>
    </source>
</reference>
<dbReference type="RefSeq" id="WP_035080339.1">
    <property type="nucleotide sequence ID" value="NZ_JQGC01000004.1"/>
</dbReference>
<protein>
    <submittedName>
        <fullName evidence="1">Uncharacterized protein</fullName>
    </submittedName>
</protein>
<evidence type="ECO:0000313" key="2">
    <source>
        <dbReference type="Proteomes" id="UP000028981"/>
    </source>
</evidence>
<gene>
    <name evidence="1" type="ORF">JP75_05490</name>
</gene>
<sequence length="129" mass="13631">MPRTKMPIPVLLAFTLLPAIAIGATLWIVGDLVPACTIEEHSRLTSPDQQFDLVVFSRDCGDTEPNTQAALVPPGEEIPFDAASFFSAGADADLAAQWLAADSIAITRPIGATVFRDDASVAGVTVTYK</sequence>
<comment type="caution">
    <text evidence="1">The sequence shown here is derived from an EMBL/GenBank/DDBJ whole genome shotgun (WGS) entry which is preliminary data.</text>
</comment>
<accession>A0A087M4Q9</accession>
<keyword evidence="2" id="KW-1185">Reference proteome</keyword>
<dbReference type="EMBL" id="JQGC01000004">
    <property type="protein sequence ID" value="KFL31862.1"/>
    <property type="molecule type" value="Genomic_DNA"/>
</dbReference>
<name>A0A087M4Q9_9HYPH</name>